<comment type="caution">
    <text evidence="1">The sequence shown here is derived from an EMBL/GenBank/DDBJ whole genome shotgun (WGS) entry which is preliminary data.</text>
</comment>
<organism evidence="1 2">
    <name type="scientific">Mikania micrantha</name>
    <name type="common">bitter vine</name>
    <dbReference type="NCBI Taxonomy" id="192012"/>
    <lineage>
        <taxon>Eukaryota</taxon>
        <taxon>Viridiplantae</taxon>
        <taxon>Streptophyta</taxon>
        <taxon>Embryophyta</taxon>
        <taxon>Tracheophyta</taxon>
        <taxon>Spermatophyta</taxon>
        <taxon>Magnoliopsida</taxon>
        <taxon>eudicotyledons</taxon>
        <taxon>Gunneridae</taxon>
        <taxon>Pentapetalae</taxon>
        <taxon>asterids</taxon>
        <taxon>campanulids</taxon>
        <taxon>Asterales</taxon>
        <taxon>Asteraceae</taxon>
        <taxon>Asteroideae</taxon>
        <taxon>Heliantheae alliance</taxon>
        <taxon>Eupatorieae</taxon>
        <taxon>Mikania</taxon>
    </lineage>
</organism>
<proteinExistence type="predicted"/>
<name>A0A5N6M2V9_9ASTR</name>
<keyword evidence="2" id="KW-1185">Reference proteome</keyword>
<dbReference type="Proteomes" id="UP000326396">
    <property type="component" value="Linkage Group LG7"/>
</dbReference>
<accession>A0A5N6M2V9</accession>
<dbReference type="EMBL" id="SZYD01000017">
    <property type="protein sequence ID" value="KAD3067926.1"/>
    <property type="molecule type" value="Genomic_DNA"/>
</dbReference>
<reference evidence="1 2" key="1">
    <citation type="submission" date="2019-05" db="EMBL/GenBank/DDBJ databases">
        <title>Mikania micrantha, genome provides insights into the molecular mechanism of rapid growth.</title>
        <authorList>
            <person name="Liu B."/>
        </authorList>
    </citation>
    <scope>NUCLEOTIDE SEQUENCE [LARGE SCALE GENOMIC DNA]</scope>
    <source>
        <strain evidence="1">NLD-2019</strain>
        <tissue evidence="1">Leaf</tissue>
    </source>
</reference>
<sequence length="127" mass="14711">MWLQQMKNTISIRWIKLSGHKRKKNWMQTRKGCSMVELEGNSVMQKGYLESFTLTSRKGVPKAGLVTRLQNWDGRTWYVWQDACYVISSNPKRNCVLMVQNNVSNLAGYSWKLLMVGSSEFAQAWGE</sequence>
<gene>
    <name evidence="1" type="ORF">E3N88_35806</name>
</gene>
<protein>
    <submittedName>
        <fullName evidence="1">Uncharacterized protein</fullName>
    </submittedName>
</protein>
<evidence type="ECO:0000313" key="2">
    <source>
        <dbReference type="Proteomes" id="UP000326396"/>
    </source>
</evidence>
<dbReference type="AlphaFoldDB" id="A0A5N6M2V9"/>
<evidence type="ECO:0000313" key="1">
    <source>
        <dbReference type="EMBL" id="KAD3067926.1"/>
    </source>
</evidence>